<dbReference type="EMBL" id="FOCQ01000002">
    <property type="protein sequence ID" value="SEM80150.1"/>
    <property type="molecule type" value="Genomic_DNA"/>
</dbReference>
<dbReference type="STRING" id="1173111.SAMN05444955_10297"/>
<dbReference type="AlphaFoldDB" id="A0A1H8BB25"/>
<organism evidence="1 2">
    <name type="scientific">Lihuaxuella thermophila</name>
    <dbReference type="NCBI Taxonomy" id="1173111"/>
    <lineage>
        <taxon>Bacteria</taxon>
        <taxon>Bacillati</taxon>
        <taxon>Bacillota</taxon>
        <taxon>Bacilli</taxon>
        <taxon>Bacillales</taxon>
        <taxon>Thermoactinomycetaceae</taxon>
        <taxon>Lihuaxuella</taxon>
    </lineage>
</organism>
<protein>
    <submittedName>
        <fullName evidence="1">Uncharacterized protein</fullName>
    </submittedName>
</protein>
<evidence type="ECO:0000313" key="1">
    <source>
        <dbReference type="EMBL" id="SEM80150.1"/>
    </source>
</evidence>
<sequence length="104" mass="11263">MLVFILLRPSGSNAGCDKNFFYVCASGAVGRVGLRALEAGEEVETGRSGPSLRARIKLAVAQTGDPLPPFARGLRWGRPQRHFVQSRPPCTILHFISRLSTVDG</sequence>
<reference evidence="1 2" key="1">
    <citation type="submission" date="2016-10" db="EMBL/GenBank/DDBJ databases">
        <authorList>
            <person name="de Groot N.N."/>
        </authorList>
    </citation>
    <scope>NUCLEOTIDE SEQUENCE [LARGE SCALE GENOMIC DNA]</scope>
    <source>
        <strain evidence="1 2">DSM 46701</strain>
    </source>
</reference>
<keyword evidence="2" id="KW-1185">Reference proteome</keyword>
<gene>
    <name evidence="1" type="ORF">SAMN05444955_10297</name>
</gene>
<name>A0A1H8BB25_9BACL</name>
<proteinExistence type="predicted"/>
<dbReference type="Proteomes" id="UP000199695">
    <property type="component" value="Unassembled WGS sequence"/>
</dbReference>
<evidence type="ECO:0000313" key="2">
    <source>
        <dbReference type="Proteomes" id="UP000199695"/>
    </source>
</evidence>
<accession>A0A1H8BB25</accession>